<dbReference type="Pfam" id="PF12832">
    <property type="entry name" value="MFS_1_like"/>
    <property type="match status" value="1"/>
</dbReference>
<keyword evidence="4 7" id="KW-1133">Transmembrane helix</keyword>
<feature type="transmembrane region" description="Helical" evidence="7">
    <location>
        <begin position="383"/>
        <end position="400"/>
    </location>
</feature>
<protein>
    <submittedName>
        <fullName evidence="9">Major facilitator superfamily domain-containing protein 6</fullName>
    </submittedName>
</protein>
<evidence type="ECO:0000259" key="8">
    <source>
        <dbReference type="Pfam" id="PF12832"/>
    </source>
</evidence>
<evidence type="ECO:0000256" key="2">
    <source>
        <dbReference type="ARBA" id="ARBA00005241"/>
    </source>
</evidence>
<proteinExistence type="inferred from homology"/>
<dbReference type="EMBL" id="GAKP01000645">
    <property type="protein sequence ID" value="JAC58307.1"/>
    <property type="molecule type" value="Transcribed_RNA"/>
</dbReference>
<evidence type="ECO:0000256" key="3">
    <source>
        <dbReference type="ARBA" id="ARBA00022692"/>
    </source>
</evidence>
<feature type="transmembrane region" description="Helical" evidence="7">
    <location>
        <begin position="531"/>
        <end position="551"/>
    </location>
</feature>
<name>A0A034WVE3_BACDO</name>
<reference evidence="9" key="1">
    <citation type="journal article" date="2014" name="BMC Genomics">
        <title>Characterizing the developmental transcriptome of the oriental fruit fly, Bactrocera dorsalis (Diptera: Tephritidae) through comparative genomic analysis with Drosophila melanogaster utilizing modENCODE datasets.</title>
        <authorList>
            <person name="Geib S.M."/>
            <person name="Calla B."/>
            <person name="Hall B."/>
            <person name="Hou S."/>
            <person name="Manoukis N.C."/>
        </authorList>
    </citation>
    <scope>NUCLEOTIDE SEQUENCE</scope>
    <source>
        <strain evidence="9">Punador</strain>
    </source>
</reference>
<keyword evidence="3 7" id="KW-0812">Transmembrane</keyword>
<feature type="region of interest" description="Disordered" evidence="6">
    <location>
        <begin position="721"/>
        <end position="785"/>
    </location>
</feature>
<dbReference type="AlphaFoldDB" id="A0A034WVE3"/>
<feature type="domain" description="Major facilitator superfamily associated" evidence="8">
    <location>
        <begin position="141"/>
        <end position="685"/>
    </location>
</feature>
<organism evidence="9">
    <name type="scientific">Bactrocera dorsalis</name>
    <name type="common">Oriental fruit fly</name>
    <name type="synonym">Dacus dorsalis</name>
    <dbReference type="NCBI Taxonomy" id="27457"/>
    <lineage>
        <taxon>Eukaryota</taxon>
        <taxon>Metazoa</taxon>
        <taxon>Ecdysozoa</taxon>
        <taxon>Arthropoda</taxon>
        <taxon>Hexapoda</taxon>
        <taxon>Insecta</taxon>
        <taxon>Pterygota</taxon>
        <taxon>Neoptera</taxon>
        <taxon>Endopterygota</taxon>
        <taxon>Diptera</taxon>
        <taxon>Brachycera</taxon>
        <taxon>Muscomorpha</taxon>
        <taxon>Tephritoidea</taxon>
        <taxon>Tephritidae</taxon>
        <taxon>Bactrocera</taxon>
        <taxon>Bactrocera</taxon>
    </lineage>
</organism>
<sequence length="785" mass="85366">MAQYGGGAPNPFGAGGGGGGYEQQSGYGGGYGQQMGGYEQTGGGYDQTGGGYDQSGAGYDQSGGYGNQGMAGGAAYGGGMPNAGGVPQQPYGMAARPRVDVEATGEVDPTLYPEAKESTHKIRGHADIIEMLFGPTEHELIPVKAFYFFFFAAFGSLFPLMGVYFKQMGMNPGQCGILIGMRPFVEFLSAPFWGSYADRCRQGKKLLLASLACWVLFTIPLSFIKPEAVNCIERKNETDFVLTLTRTKRDLSAYDMSDMNKEDVESYHSQAALHDALTMPASEAMEESHRRRKRSLIPRIDAGISPIHINFVSNYDDKQHRDYVSPIFSSMVYRTPDIQKAFFLLLLVILIGEFFSAPAITLADSAVITLLGDDADKYGHQRMFGSLGWGISMFIVGIVLDHSTRFSHHPCGAGHMEKNYNICFAIFSILMTCAIVSASKITFKYDPIDIEQPVENPDATANKQAEDESMAELAAQLNLPTLAMGSGTAAVGKAPQAAVGAQSTMFAQTTKEMPEWLTVLTHFKDMKTISFLFVAWFMGFGIGLIFTFLFWHLQDYGGTPTLFGVASVINHVSEIFAYFYSFRFITQIGHIKVLCLGLIGNVLRFLYISYATNPWMVLPFELMQGVTHAAVWAASCSYIAHSTPKHLRASAQGVLQGIHHGLGRGCGAIIGGMFVTYYGTTKTFRGYGLACLVVLGVFIFVNFYRKDQGFISELPATEDPRQVAEETSHLAPHGVPSNPIPRALSNARLNEMNPNGGTGNTYGTYQTSGGNLDIPGANPHNPFAQ</sequence>
<evidence type="ECO:0000256" key="5">
    <source>
        <dbReference type="ARBA" id="ARBA00023136"/>
    </source>
</evidence>
<dbReference type="CDD" id="cd17335">
    <property type="entry name" value="MFS_MFSD6"/>
    <property type="match status" value="1"/>
</dbReference>
<feature type="compositionally biased region" description="Low complexity" evidence="6">
    <location>
        <begin position="761"/>
        <end position="771"/>
    </location>
</feature>
<feature type="transmembrane region" description="Helical" evidence="7">
    <location>
        <begin position="563"/>
        <end position="581"/>
    </location>
</feature>
<dbReference type="CTD" id="36634"/>
<evidence type="ECO:0000256" key="6">
    <source>
        <dbReference type="SAM" id="MobiDB-lite"/>
    </source>
</evidence>
<accession>A0A034WVE3</accession>
<dbReference type="InterPro" id="IPR036259">
    <property type="entry name" value="MFS_trans_sf"/>
</dbReference>
<dbReference type="Gene3D" id="1.20.1250.20">
    <property type="entry name" value="MFS general substrate transporter like domains"/>
    <property type="match status" value="3"/>
</dbReference>
<dbReference type="InterPro" id="IPR051717">
    <property type="entry name" value="MFS_MFSD6"/>
</dbReference>
<feature type="transmembrane region" description="Helical" evidence="7">
    <location>
        <begin position="593"/>
        <end position="610"/>
    </location>
</feature>
<dbReference type="KEGG" id="bdr:105228397"/>
<feature type="transmembrane region" description="Helical" evidence="7">
    <location>
        <begin position="341"/>
        <end position="363"/>
    </location>
</feature>
<keyword evidence="5 7" id="KW-0472">Membrane</keyword>
<evidence type="ECO:0000313" key="9">
    <source>
        <dbReference type="EMBL" id="JAC58307.1"/>
    </source>
</evidence>
<feature type="transmembrane region" description="Helical" evidence="7">
    <location>
        <begin position="686"/>
        <end position="704"/>
    </location>
</feature>
<dbReference type="InterPro" id="IPR024989">
    <property type="entry name" value="MFS_assoc_dom"/>
</dbReference>
<evidence type="ECO:0000256" key="7">
    <source>
        <dbReference type="SAM" id="Phobius"/>
    </source>
</evidence>
<dbReference type="PANTHER" id="PTHR16172:SF2">
    <property type="entry name" value="MAJOR FACILITATOR SUPERFAMILY DOMAIN-CONTAINING PROTEIN 6"/>
    <property type="match status" value="1"/>
</dbReference>
<dbReference type="SUPFAM" id="SSF103473">
    <property type="entry name" value="MFS general substrate transporter"/>
    <property type="match status" value="1"/>
</dbReference>
<dbReference type="GO" id="GO:0016020">
    <property type="term" value="C:membrane"/>
    <property type="evidence" value="ECO:0007669"/>
    <property type="project" value="UniProtKB-SubCell"/>
</dbReference>
<dbReference type="PANTHER" id="PTHR16172">
    <property type="entry name" value="MAJOR FACILITATOR SUPERFAMILY DOMAIN-CONTAINING PROTEIN 6-LIKE"/>
    <property type="match status" value="1"/>
</dbReference>
<evidence type="ECO:0000256" key="4">
    <source>
        <dbReference type="ARBA" id="ARBA00022989"/>
    </source>
</evidence>
<feature type="transmembrane region" description="Helical" evidence="7">
    <location>
        <begin position="661"/>
        <end position="680"/>
    </location>
</feature>
<dbReference type="OrthoDB" id="5989317at2759"/>
<comment type="similarity">
    <text evidence="2">Belongs to the major facilitator superfamily. MFSD6 family.</text>
</comment>
<dbReference type="RefSeq" id="XP_011206520.2">
    <property type="nucleotide sequence ID" value="XM_011208218.4"/>
</dbReference>
<gene>
    <name evidence="9" type="primary">MFSD6</name>
</gene>
<feature type="transmembrane region" description="Helical" evidence="7">
    <location>
        <begin position="145"/>
        <end position="165"/>
    </location>
</feature>
<comment type="subcellular location">
    <subcellularLocation>
        <location evidence="1">Membrane</location>
        <topology evidence="1">Multi-pass membrane protein</topology>
    </subcellularLocation>
</comment>
<evidence type="ECO:0000256" key="1">
    <source>
        <dbReference type="ARBA" id="ARBA00004141"/>
    </source>
</evidence>
<dbReference type="GeneID" id="105228397"/>